<evidence type="ECO:0000313" key="1">
    <source>
        <dbReference type="EMBL" id="PSR83788.1"/>
    </source>
</evidence>
<sequence length="73" mass="8325">MRETAIPFMIYWQYVAAAALPCNAISSQSASSRIPPKLLPAQGKYHSKGLLSSPRQPIQYYHLFQKRHQHVNT</sequence>
<protein>
    <submittedName>
        <fullName evidence="1">Uncharacterized protein</fullName>
    </submittedName>
</protein>
<reference evidence="1 2" key="1">
    <citation type="journal article" date="2018" name="Mycol. Prog.">
        <title>Coniella lustricola, a new species from submerged detritus.</title>
        <authorList>
            <person name="Raudabaugh D.B."/>
            <person name="Iturriaga T."/>
            <person name="Carver A."/>
            <person name="Mondo S."/>
            <person name="Pangilinan J."/>
            <person name="Lipzen A."/>
            <person name="He G."/>
            <person name="Amirebrahimi M."/>
            <person name="Grigoriev I.V."/>
            <person name="Miller A.N."/>
        </authorList>
    </citation>
    <scope>NUCLEOTIDE SEQUENCE [LARGE SCALE GENOMIC DNA]</scope>
    <source>
        <strain evidence="1 2">B22-T-1</strain>
    </source>
</reference>
<gene>
    <name evidence="1" type="ORF">BD289DRAFT_435448</name>
</gene>
<dbReference type="Proteomes" id="UP000241462">
    <property type="component" value="Unassembled WGS sequence"/>
</dbReference>
<evidence type="ECO:0000313" key="2">
    <source>
        <dbReference type="Proteomes" id="UP000241462"/>
    </source>
</evidence>
<organism evidence="1 2">
    <name type="scientific">Coniella lustricola</name>
    <dbReference type="NCBI Taxonomy" id="2025994"/>
    <lineage>
        <taxon>Eukaryota</taxon>
        <taxon>Fungi</taxon>
        <taxon>Dikarya</taxon>
        <taxon>Ascomycota</taxon>
        <taxon>Pezizomycotina</taxon>
        <taxon>Sordariomycetes</taxon>
        <taxon>Sordariomycetidae</taxon>
        <taxon>Diaporthales</taxon>
        <taxon>Schizoparmaceae</taxon>
        <taxon>Coniella</taxon>
    </lineage>
</organism>
<proteinExistence type="predicted"/>
<name>A0A2T3A6J2_9PEZI</name>
<dbReference type="EMBL" id="KZ678454">
    <property type="protein sequence ID" value="PSR83788.1"/>
    <property type="molecule type" value="Genomic_DNA"/>
</dbReference>
<dbReference type="AlphaFoldDB" id="A0A2T3A6J2"/>
<keyword evidence="2" id="KW-1185">Reference proteome</keyword>
<dbReference type="InParanoid" id="A0A2T3A6J2"/>
<accession>A0A2T3A6J2</accession>